<dbReference type="InterPro" id="IPR003819">
    <property type="entry name" value="TauD/TfdA-like"/>
</dbReference>
<evidence type="ECO:0000259" key="7">
    <source>
        <dbReference type="Pfam" id="PF02668"/>
    </source>
</evidence>
<dbReference type="PANTHER" id="PTHR10696:SF56">
    <property type="entry name" value="TAUD_TFDA-LIKE DOMAIN-CONTAINING PROTEIN"/>
    <property type="match status" value="1"/>
</dbReference>
<evidence type="ECO:0000313" key="8">
    <source>
        <dbReference type="EMBL" id="MFC5640402.1"/>
    </source>
</evidence>
<dbReference type="Pfam" id="PF02668">
    <property type="entry name" value="TauD"/>
    <property type="match status" value="1"/>
</dbReference>
<dbReference type="InterPro" id="IPR014503">
    <property type="entry name" value="Clavaminate_syn-like"/>
</dbReference>
<proteinExistence type="inferred from homology"/>
<evidence type="ECO:0000256" key="3">
    <source>
        <dbReference type="ARBA" id="ARBA00022723"/>
    </source>
</evidence>
<evidence type="ECO:0000256" key="5">
    <source>
        <dbReference type="ARBA" id="ARBA00023004"/>
    </source>
</evidence>
<dbReference type="Proteomes" id="UP001596066">
    <property type="component" value="Unassembled WGS sequence"/>
</dbReference>
<comment type="caution">
    <text evidence="8">The sequence shown here is derived from an EMBL/GenBank/DDBJ whole genome shotgun (WGS) entry which is preliminary data.</text>
</comment>
<keyword evidence="5" id="KW-0408">Iron</keyword>
<evidence type="ECO:0000256" key="6">
    <source>
        <dbReference type="ARBA" id="ARBA00023194"/>
    </source>
</evidence>
<comment type="similarity">
    <text evidence="2">Belongs to the clavaminate synthase family.</text>
</comment>
<dbReference type="PIRSF" id="PIRSF019543">
    <property type="entry name" value="Clavaminate_syn"/>
    <property type="match status" value="1"/>
</dbReference>
<comment type="cofactor">
    <cofactor evidence="1">
        <name>Fe(2+)</name>
        <dbReference type="ChEBI" id="CHEBI:29033"/>
    </cofactor>
</comment>
<dbReference type="Gene3D" id="3.60.130.10">
    <property type="entry name" value="Clavaminate synthase-like"/>
    <property type="match status" value="1"/>
</dbReference>
<feature type="domain" description="TauD/TfdA-like" evidence="7">
    <location>
        <begin position="122"/>
        <end position="310"/>
    </location>
</feature>
<dbReference type="RefSeq" id="WP_346141427.1">
    <property type="nucleotide sequence ID" value="NZ_BAAAUA010000004.1"/>
</dbReference>
<dbReference type="InterPro" id="IPR050411">
    <property type="entry name" value="AlphaKG_dependent_hydroxylases"/>
</dbReference>
<dbReference type="EMBL" id="JBHSOC010000004">
    <property type="protein sequence ID" value="MFC5640402.1"/>
    <property type="molecule type" value="Genomic_DNA"/>
</dbReference>
<keyword evidence="9" id="KW-1185">Reference proteome</keyword>
<dbReference type="InterPro" id="IPR042098">
    <property type="entry name" value="TauD-like_sf"/>
</dbReference>
<organism evidence="8 9">
    <name type="scientific">Kitasatospora cinereorecta</name>
    <dbReference type="NCBI Taxonomy" id="285560"/>
    <lineage>
        <taxon>Bacteria</taxon>
        <taxon>Bacillati</taxon>
        <taxon>Actinomycetota</taxon>
        <taxon>Actinomycetes</taxon>
        <taxon>Kitasatosporales</taxon>
        <taxon>Streptomycetaceae</taxon>
        <taxon>Kitasatospora</taxon>
    </lineage>
</organism>
<evidence type="ECO:0000256" key="1">
    <source>
        <dbReference type="ARBA" id="ARBA00001954"/>
    </source>
</evidence>
<dbReference type="GO" id="GO:0051213">
    <property type="term" value="F:dioxygenase activity"/>
    <property type="evidence" value="ECO:0007669"/>
    <property type="project" value="UniProtKB-KW"/>
</dbReference>
<keyword evidence="6" id="KW-0045">Antibiotic biosynthesis</keyword>
<protein>
    <submittedName>
        <fullName evidence="8">TauD/TfdA family dioxygenase</fullName>
    </submittedName>
</protein>
<keyword evidence="8" id="KW-0223">Dioxygenase</keyword>
<keyword evidence="4" id="KW-0560">Oxidoreductase</keyword>
<dbReference type="PANTHER" id="PTHR10696">
    <property type="entry name" value="GAMMA-BUTYROBETAINE HYDROXYLASE-RELATED"/>
    <property type="match status" value="1"/>
</dbReference>
<reference evidence="9" key="1">
    <citation type="journal article" date="2019" name="Int. J. Syst. Evol. Microbiol.">
        <title>The Global Catalogue of Microorganisms (GCM) 10K type strain sequencing project: providing services to taxonomists for standard genome sequencing and annotation.</title>
        <authorList>
            <consortium name="The Broad Institute Genomics Platform"/>
            <consortium name="The Broad Institute Genome Sequencing Center for Infectious Disease"/>
            <person name="Wu L."/>
            <person name="Ma J."/>
        </authorList>
    </citation>
    <scope>NUCLEOTIDE SEQUENCE [LARGE SCALE GENOMIC DNA]</scope>
    <source>
        <strain evidence="9">CGMCC 4.1622</strain>
    </source>
</reference>
<evidence type="ECO:0000256" key="2">
    <source>
        <dbReference type="ARBA" id="ARBA00008425"/>
    </source>
</evidence>
<evidence type="ECO:0000256" key="4">
    <source>
        <dbReference type="ARBA" id="ARBA00023002"/>
    </source>
</evidence>
<evidence type="ECO:0000313" key="9">
    <source>
        <dbReference type="Proteomes" id="UP001596066"/>
    </source>
</evidence>
<dbReference type="SUPFAM" id="SSF51197">
    <property type="entry name" value="Clavaminate synthase-like"/>
    <property type="match status" value="1"/>
</dbReference>
<name>A0ABW0V444_9ACTN</name>
<accession>A0ABW0V444</accession>
<keyword evidence="3" id="KW-0479">Metal-binding</keyword>
<gene>
    <name evidence="8" type="ORF">ACFPZF_03420</name>
</gene>
<sequence>MTSTMASTKTDHAGGISVLELDGRERGELEALARTLTRAGAGLVDDTGWQARARAESCRLPARLSRTVRAFRHDAGPDGTLTVTNLPVAPELLPATPTVPDSVERGATVPAALAVLLGCELGTVIAYRDEKHGALVQNVVPVPTLAGSQSNGGSVQLEFHTENAFHPHRPDFVGLLCLRPAHEDQVGTQVASIRRARPLLDAATLTVLQEDRFVTEAPPSFRTAELSSPLPVLTGAPEDPDICVDFHATRALDNAAEKALVELREALSAVRQDVVLRPGDMIFVDNRLVVHGRVAFSPRYDGTDRWLHRVFVHLDHRRSRGHRPGDGPVLT</sequence>